<dbReference type="GO" id="GO:0060320">
    <property type="term" value="P:rejection of self pollen"/>
    <property type="evidence" value="ECO:0007669"/>
    <property type="project" value="UniProtKB-KW"/>
</dbReference>
<dbReference type="Pfam" id="PF05938">
    <property type="entry name" value="Self-incomp_S1"/>
    <property type="match status" value="1"/>
</dbReference>
<name>A0AAW2C698_9ROSI</name>
<protein>
    <recommendedName>
        <fullName evidence="6">S-protein homolog</fullName>
    </recommendedName>
</protein>
<dbReference type="PANTHER" id="PTHR31232">
    <property type="match status" value="1"/>
</dbReference>
<comment type="similarity">
    <text evidence="2 6">Belongs to the plant self-incompatibility (S1) protein family.</text>
</comment>
<feature type="signal peptide" evidence="6">
    <location>
        <begin position="1"/>
        <end position="22"/>
    </location>
</feature>
<dbReference type="GO" id="GO:0005576">
    <property type="term" value="C:extracellular region"/>
    <property type="evidence" value="ECO:0007669"/>
    <property type="project" value="UniProtKB-SubCell"/>
</dbReference>
<dbReference type="PANTHER" id="PTHR31232:SF156">
    <property type="entry name" value="PLANT SELF-INCOMPATIBILITY PROTEIN S1 FAMILY-RELATED"/>
    <property type="match status" value="1"/>
</dbReference>
<evidence type="ECO:0000256" key="3">
    <source>
        <dbReference type="ARBA" id="ARBA00022471"/>
    </source>
</evidence>
<proteinExistence type="inferred from homology"/>
<dbReference type="AlphaFoldDB" id="A0AAW2C698"/>
<sequence>MSAIRNSLVLLVLALAMSPSWLIISANGNVLPLFIKWHVYIVNGLSNNMTLFIHCQSSDNDMGNHNLSPAANFSWSFRTNFFHSTVFSCYIRKDDAQATFKVFWQDPVLFERCKWKNCIWIAKDDGIYIRDFQNEQDEFRYQWEALAGC</sequence>
<keyword evidence="8" id="KW-1185">Reference proteome</keyword>
<evidence type="ECO:0000256" key="5">
    <source>
        <dbReference type="ARBA" id="ARBA00022729"/>
    </source>
</evidence>
<dbReference type="InterPro" id="IPR010264">
    <property type="entry name" value="Self-incomp_S1"/>
</dbReference>
<accession>A0AAW2C698</accession>
<evidence type="ECO:0000256" key="4">
    <source>
        <dbReference type="ARBA" id="ARBA00022525"/>
    </source>
</evidence>
<reference evidence="7 8" key="1">
    <citation type="submission" date="2024-01" db="EMBL/GenBank/DDBJ databases">
        <title>A telomere-to-telomere, gap-free genome of sweet tea (Lithocarpus litseifolius).</title>
        <authorList>
            <person name="Zhou J."/>
        </authorList>
    </citation>
    <scope>NUCLEOTIDE SEQUENCE [LARGE SCALE GENOMIC DNA]</scope>
    <source>
        <strain evidence="7">Zhou-2022a</strain>
        <tissue evidence="7">Leaf</tissue>
    </source>
</reference>
<evidence type="ECO:0000256" key="6">
    <source>
        <dbReference type="RuleBase" id="RU367044"/>
    </source>
</evidence>
<evidence type="ECO:0000313" key="7">
    <source>
        <dbReference type="EMBL" id="KAK9993221.1"/>
    </source>
</evidence>
<dbReference type="Proteomes" id="UP001459277">
    <property type="component" value="Unassembled WGS sequence"/>
</dbReference>
<keyword evidence="5 6" id="KW-0732">Signal</keyword>
<keyword evidence="4 6" id="KW-0964">Secreted</keyword>
<evidence type="ECO:0000256" key="2">
    <source>
        <dbReference type="ARBA" id="ARBA00005581"/>
    </source>
</evidence>
<comment type="caution">
    <text evidence="7">The sequence shown here is derived from an EMBL/GenBank/DDBJ whole genome shotgun (WGS) entry which is preliminary data.</text>
</comment>
<evidence type="ECO:0000256" key="1">
    <source>
        <dbReference type="ARBA" id="ARBA00004613"/>
    </source>
</evidence>
<dbReference type="EMBL" id="JAZDWU010000008">
    <property type="protein sequence ID" value="KAK9993221.1"/>
    <property type="molecule type" value="Genomic_DNA"/>
</dbReference>
<feature type="chain" id="PRO_5043102146" description="S-protein homolog" evidence="6">
    <location>
        <begin position="23"/>
        <end position="149"/>
    </location>
</feature>
<gene>
    <name evidence="7" type="ORF">SO802_022924</name>
</gene>
<organism evidence="7 8">
    <name type="scientific">Lithocarpus litseifolius</name>
    <dbReference type="NCBI Taxonomy" id="425828"/>
    <lineage>
        <taxon>Eukaryota</taxon>
        <taxon>Viridiplantae</taxon>
        <taxon>Streptophyta</taxon>
        <taxon>Embryophyta</taxon>
        <taxon>Tracheophyta</taxon>
        <taxon>Spermatophyta</taxon>
        <taxon>Magnoliopsida</taxon>
        <taxon>eudicotyledons</taxon>
        <taxon>Gunneridae</taxon>
        <taxon>Pentapetalae</taxon>
        <taxon>rosids</taxon>
        <taxon>fabids</taxon>
        <taxon>Fagales</taxon>
        <taxon>Fagaceae</taxon>
        <taxon>Lithocarpus</taxon>
    </lineage>
</organism>
<comment type="subcellular location">
    <subcellularLocation>
        <location evidence="1 6">Secreted</location>
    </subcellularLocation>
</comment>
<evidence type="ECO:0000313" key="8">
    <source>
        <dbReference type="Proteomes" id="UP001459277"/>
    </source>
</evidence>
<keyword evidence="3 6" id="KW-0713">Self-incompatibility</keyword>